<protein>
    <submittedName>
        <fullName evidence="1">Uncharacterized protein</fullName>
    </submittedName>
</protein>
<proteinExistence type="predicted"/>
<gene>
    <name evidence="1" type="ORF">NCTC13093_00897</name>
</gene>
<dbReference type="AlphaFoldDB" id="A0A2X0VP53"/>
<keyword evidence="2" id="KW-1185">Reference proteome</keyword>
<reference evidence="1 2" key="1">
    <citation type="submission" date="2018-06" db="EMBL/GenBank/DDBJ databases">
        <authorList>
            <consortium name="Pathogen Informatics"/>
            <person name="Doyle S."/>
        </authorList>
    </citation>
    <scope>NUCLEOTIDE SEQUENCE [LARGE SCALE GENOMIC DNA]</scope>
    <source>
        <strain evidence="1 2">NCTC13093</strain>
    </source>
</reference>
<organism evidence="1 2">
    <name type="scientific">Anaerobiospirillum thomasii</name>
    <dbReference type="NCBI Taxonomy" id="179995"/>
    <lineage>
        <taxon>Bacteria</taxon>
        <taxon>Pseudomonadati</taxon>
        <taxon>Pseudomonadota</taxon>
        <taxon>Gammaproteobacteria</taxon>
        <taxon>Aeromonadales</taxon>
        <taxon>Succinivibrionaceae</taxon>
        <taxon>Anaerobiospirillum</taxon>
    </lineage>
</organism>
<name>A0A2X0VP53_9GAMM</name>
<evidence type="ECO:0000313" key="1">
    <source>
        <dbReference type="EMBL" id="SPT69520.1"/>
    </source>
</evidence>
<evidence type="ECO:0000313" key="2">
    <source>
        <dbReference type="Proteomes" id="UP000250086"/>
    </source>
</evidence>
<sequence>MISKEKRYFYIILLYTGAFASKIQCRINALDSHLKAQIKSRIYKNAFFKILAVKELGVLLQTLG</sequence>
<dbReference type="EMBL" id="UAPV01000001">
    <property type="protein sequence ID" value="SPT69520.1"/>
    <property type="molecule type" value="Genomic_DNA"/>
</dbReference>
<dbReference type="Proteomes" id="UP000250086">
    <property type="component" value="Unassembled WGS sequence"/>
</dbReference>
<accession>A0A2X0VP53</accession>